<dbReference type="RefSeq" id="WP_170228198.1">
    <property type="nucleotide sequence ID" value="NZ_LR778301.1"/>
</dbReference>
<reference evidence="6 7" key="1">
    <citation type="submission" date="2020-03" db="EMBL/GenBank/DDBJ databases">
        <authorList>
            <consortium name="Genoscope - CEA"/>
            <person name="William W."/>
        </authorList>
    </citation>
    <scope>NUCLEOTIDE SEQUENCE [LARGE SCALE GENOMIC DNA]</scope>
    <source>
        <strain evidence="7">DSM 16959</strain>
    </source>
</reference>
<keyword evidence="4" id="KW-0408">Iron</keyword>
<feature type="domain" description="Hemerythrin-like" evidence="5">
    <location>
        <begin position="10"/>
        <end position="121"/>
    </location>
</feature>
<keyword evidence="2" id="KW-0561">Oxygen transport</keyword>
<dbReference type="NCBIfam" id="NF033749">
    <property type="entry name" value="bact_hemeryth"/>
    <property type="match status" value="1"/>
</dbReference>
<comment type="similarity">
    <text evidence="1">Belongs to the hemerythrin family.</text>
</comment>
<dbReference type="InterPro" id="IPR012827">
    <property type="entry name" value="Hemerythrin_metal-bd"/>
</dbReference>
<keyword evidence="7" id="KW-1185">Reference proteome</keyword>
<protein>
    <submittedName>
        <fullName evidence="6">Methyl-accepting chemotaxis sensory transducer</fullName>
    </submittedName>
</protein>
<dbReference type="EMBL" id="LR778301">
    <property type="protein sequence ID" value="CAB1370188.1"/>
    <property type="molecule type" value="Genomic_DNA"/>
</dbReference>
<sequence length="142" mass="16447">MEWDNSLTTGLPVLDAQHQAIFRCFEQLRDASAQRRMLRVAHALTQLETYVREHFADEEKVLAAQGFPGLKEHAAEHRQFAGQLVLFRRRFLARDISEELSQFLADWLENHVRIADMEYVRFLSVLKDGKEMGDYQAKASPA</sequence>
<gene>
    <name evidence="6" type="ORF">DENOEST_3034</name>
</gene>
<evidence type="ECO:0000256" key="1">
    <source>
        <dbReference type="ARBA" id="ARBA00010587"/>
    </source>
</evidence>
<evidence type="ECO:0000259" key="5">
    <source>
        <dbReference type="Pfam" id="PF01814"/>
    </source>
</evidence>
<dbReference type="AlphaFoldDB" id="A0A6S6XYR7"/>
<dbReference type="InterPro" id="IPR016131">
    <property type="entry name" value="Haemerythrin_Fe_BS"/>
</dbReference>
<dbReference type="PROSITE" id="PS00550">
    <property type="entry name" value="HEMERYTHRINS"/>
    <property type="match status" value="1"/>
</dbReference>
<dbReference type="Pfam" id="PF01814">
    <property type="entry name" value="Hemerythrin"/>
    <property type="match status" value="1"/>
</dbReference>
<keyword evidence="2" id="KW-0813">Transport</keyword>
<evidence type="ECO:0000256" key="4">
    <source>
        <dbReference type="ARBA" id="ARBA00023004"/>
    </source>
</evidence>
<proteinExistence type="inferred from homology"/>
<dbReference type="GO" id="GO:0005344">
    <property type="term" value="F:oxygen carrier activity"/>
    <property type="evidence" value="ECO:0007669"/>
    <property type="project" value="UniProtKB-KW"/>
</dbReference>
<evidence type="ECO:0000313" key="6">
    <source>
        <dbReference type="EMBL" id="CAB1370188.1"/>
    </source>
</evidence>
<dbReference type="PANTHER" id="PTHR37164">
    <property type="entry name" value="BACTERIOHEMERYTHRIN"/>
    <property type="match status" value="1"/>
</dbReference>
<organism evidence="6 7">
    <name type="scientific">Denitratisoma oestradiolicum</name>
    <dbReference type="NCBI Taxonomy" id="311182"/>
    <lineage>
        <taxon>Bacteria</taxon>
        <taxon>Pseudomonadati</taxon>
        <taxon>Pseudomonadota</taxon>
        <taxon>Betaproteobacteria</taxon>
        <taxon>Nitrosomonadales</taxon>
        <taxon>Sterolibacteriaceae</taxon>
        <taxon>Denitratisoma</taxon>
    </lineage>
</organism>
<dbReference type="Proteomes" id="UP000515733">
    <property type="component" value="Chromosome"/>
</dbReference>
<dbReference type="PANTHER" id="PTHR37164:SF1">
    <property type="entry name" value="BACTERIOHEMERYTHRIN"/>
    <property type="match status" value="1"/>
</dbReference>
<dbReference type="SUPFAM" id="SSF47188">
    <property type="entry name" value="Hemerythrin-like"/>
    <property type="match status" value="1"/>
</dbReference>
<dbReference type="CDD" id="cd12107">
    <property type="entry name" value="Hemerythrin"/>
    <property type="match status" value="1"/>
</dbReference>
<dbReference type="InterPro" id="IPR050669">
    <property type="entry name" value="Hemerythrin"/>
</dbReference>
<dbReference type="Gene3D" id="1.20.120.50">
    <property type="entry name" value="Hemerythrin-like"/>
    <property type="match status" value="1"/>
</dbReference>
<evidence type="ECO:0000313" key="7">
    <source>
        <dbReference type="Proteomes" id="UP000515733"/>
    </source>
</evidence>
<evidence type="ECO:0000256" key="2">
    <source>
        <dbReference type="ARBA" id="ARBA00022621"/>
    </source>
</evidence>
<keyword evidence="3" id="KW-0479">Metal-binding</keyword>
<accession>A0A6S6XYR7</accession>
<dbReference type="InterPro" id="IPR012312">
    <property type="entry name" value="Hemerythrin-like"/>
</dbReference>
<name>A0A6S6XYR7_9PROT</name>
<dbReference type="GO" id="GO:0046872">
    <property type="term" value="F:metal ion binding"/>
    <property type="evidence" value="ECO:0007669"/>
    <property type="project" value="UniProtKB-KW"/>
</dbReference>
<dbReference type="SMR" id="A0A6S6XYR7"/>
<evidence type="ECO:0000256" key="3">
    <source>
        <dbReference type="ARBA" id="ARBA00022723"/>
    </source>
</evidence>
<dbReference type="NCBIfam" id="TIGR02481">
    <property type="entry name" value="hemeryth_dom"/>
    <property type="match status" value="1"/>
</dbReference>
<dbReference type="InterPro" id="IPR035938">
    <property type="entry name" value="Hemerythrin-like_sf"/>
</dbReference>
<dbReference type="KEGG" id="doe:DENOEST_3034"/>